<gene>
    <name evidence="1" type="ORF">C7B43_02980</name>
</gene>
<dbReference type="Proteomes" id="UP000242699">
    <property type="component" value="Unassembled WGS sequence"/>
</dbReference>
<evidence type="ECO:0000313" key="2">
    <source>
        <dbReference type="Proteomes" id="UP000242699"/>
    </source>
</evidence>
<dbReference type="PANTHER" id="PTHR37816:SF3">
    <property type="entry name" value="MODULATES DNA TOPOLOGY"/>
    <property type="match status" value="1"/>
</dbReference>
<dbReference type="AlphaFoldDB" id="A0A2T2XA85"/>
<sequence length="173" mass="20413">MRRIMVIGSPGAGKSWFSRRLGAVTGIEVFHLDRLFWKPGWTETPRDEWIALQERLVQKESWIIDGYYGATVDIRIRAADTVMFLDFPRTVCVRRAVLRMLLHYGKTRSDMGKECKERIDREFFRYIWNFPTLQRPKILRKLEWAQDLGAQVITFETSRKAKTYLAALSMKVH</sequence>
<name>A0A2T2XA85_9FIRM</name>
<dbReference type="InterPro" id="IPR027417">
    <property type="entry name" value="P-loop_NTPase"/>
</dbReference>
<protein>
    <submittedName>
        <fullName evidence="1">AAA family ATPase</fullName>
    </submittedName>
</protein>
<proteinExistence type="predicted"/>
<evidence type="ECO:0000313" key="1">
    <source>
        <dbReference type="EMBL" id="PSR31357.1"/>
    </source>
</evidence>
<dbReference type="Gene3D" id="3.40.50.300">
    <property type="entry name" value="P-loop containing nucleotide triphosphate hydrolases"/>
    <property type="match status" value="1"/>
</dbReference>
<organism evidence="1 2">
    <name type="scientific">Sulfobacillus benefaciens</name>
    <dbReference type="NCBI Taxonomy" id="453960"/>
    <lineage>
        <taxon>Bacteria</taxon>
        <taxon>Bacillati</taxon>
        <taxon>Bacillota</taxon>
        <taxon>Clostridia</taxon>
        <taxon>Eubacteriales</taxon>
        <taxon>Clostridiales Family XVII. Incertae Sedis</taxon>
        <taxon>Sulfobacillus</taxon>
    </lineage>
</organism>
<comment type="caution">
    <text evidence="1">The sequence shown here is derived from an EMBL/GenBank/DDBJ whole genome shotgun (WGS) entry which is preliminary data.</text>
</comment>
<dbReference type="InterPro" id="IPR052922">
    <property type="entry name" value="Cytidylate_Kinase-2"/>
</dbReference>
<dbReference type="EMBL" id="PXYT01000003">
    <property type="protein sequence ID" value="PSR31357.1"/>
    <property type="molecule type" value="Genomic_DNA"/>
</dbReference>
<reference evidence="1 2" key="1">
    <citation type="journal article" date="2014" name="BMC Genomics">
        <title>Comparison of environmental and isolate Sulfobacillus genomes reveals diverse carbon, sulfur, nitrogen, and hydrogen metabolisms.</title>
        <authorList>
            <person name="Justice N.B."/>
            <person name="Norman A."/>
            <person name="Brown C.T."/>
            <person name="Singh A."/>
            <person name="Thomas B.C."/>
            <person name="Banfield J.F."/>
        </authorList>
    </citation>
    <scope>NUCLEOTIDE SEQUENCE [LARGE SCALE GENOMIC DNA]</scope>
    <source>
        <strain evidence="1">AMDSBA1</strain>
    </source>
</reference>
<dbReference type="SUPFAM" id="SSF52540">
    <property type="entry name" value="P-loop containing nucleoside triphosphate hydrolases"/>
    <property type="match status" value="1"/>
</dbReference>
<dbReference type="PANTHER" id="PTHR37816">
    <property type="entry name" value="YALI0E33011P"/>
    <property type="match status" value="1"/>
</dbReference>
<accession>A0A2T2XA85</accession>